<dbReference type="Pfam" id="PF07589">
    <property type="entry name" value="PEP-CTERM"/>
    <property type="match status" value="1"/>
</dbReference>
<protein>
    <recommendedName>
        <fullName evidence="2">Ice-binding protein C-terminal domain-containing protein</fullName>
    </recommendedName>
</protein>
<feature type="signal peptide" evidence="1">
    <location>
        <begin position="1"/>
        <end position="31"/>
    </location>
</feature>
<keyword evidence="4" id="KW-1185">Reference proteome</keyword>
<feature type="chain" id="PRO_5008260090" description="Ice-binding protein C-terminal domain-containing protein" evidence="1">
    <location>
        <begin position="32"/>
        <end position="414"/>
    </location>
</feature>
<evidence type="ECO:0000313" key="4">
    <source>
        <dbReference type="Proteomes" id="UP000092695"/>
    </source>
</evidence>
<gene>
    <name evidence="3" type="ORF">BA177_04010</name>
</gene>
<dbReference type="Proteomes" id="UP000092695">
    <property type="component" value="Chromosome"/>
</dbReference>
<dbReference type="STRING" id="1548547.BA177_04010"/>
<feature type="domain" description="Ice-binding protein C-terminal" evidence="2">
    <location>
        <begin position="389"/>
        <end position="412"/>
    </location>
</feature>
<sequence length="414" mass="41839">MYSTPTRSLGRSILKSFFAIGVALSATTASADIIFDDGLTHELTGVHFDNVILRNRSDLNVGDGSFLQSPNSSPAVRNEHGGATINLNGNATVIGGIRYLNWGNDDDRVTASGSSLVVGGSGGGSALSGMRLVDLNESARLIGGYGDTRGGMAIENSTSGSVHVNISGGSAIGGNGGQIGGAGIGQFGADEGLGLNMTAGTIRGGYGVNTGGNGIGGNGFENPFGTVSGGQISGGNGGNTGGHGIYNQSYAGLSFEGGQVSGGNGGLYGGDTLHFRSADAVSLSISGGSFDAGIGSLEDGWLLYAFGRSIDIDITGGLFGYENMGKGLGIFNHATVDVFGWDLKFEDNWLTGYLSDGSWLDVQVSLLSSVFPGAGAGYLNLHNGFSTKSVPEPATFALLGIGLLGMRFAKRKAG</sequence>
<reference evidence="3 4" key="1">
    <citation type="submission" date="2016-06" db="EMBL/GenBank/DDBJ databases">
        <title>Complete genome sequence of a deep-branching marine Gamma Proteobacterium Woeseia oceani type strain XK5.</title>
        <authorList>
            <person name="Mu D."/>
            <person name="Du Z."/>
        </authorList>
    </citation>
    <scope>NUCLEOTIDE SEQUENCE [LARGE SCALE GENOMIC DNA]</scope>
    <source>
        <strain evidence="3 4">XK5</strain>
    </source>
</reference>
<evidence type="ECO:0000256" key="1">
    <source>
        <dbReference type="SAM" id="SignalP"/>
    </source>
</evidence>
<keyword evidence="1" id="KW-0732">Signal</keyword>
<evidence type="ECO:0000313" key="3">
    <source>
        <dbReference type="EMBL" id="ANO50487.1"/>
    </source>
</evidence>
<dbReference type="KEGG" id="woc:BA177_04010"/>
<name>A0A193LDA1_9GAMM</name>
<dbReference type="AlphaFoldDB" id="A0A193LDA1"/>
<organism evidence="3 4">
    <name type="scientific">Woeseia oceani</name>
    <dbReference type="NCBI Taxonomy" id="1548547"/>
    <lineage>
        <taxon>Bacteria</taxon>
        <taxon>Pseudomonadati</taxon>
        <taxon>Pseudomonadota</taxon>
        <taxon>Gammaproteobacteria</taxon>
        <taxon>Woeseiales</taxon>
        <taxon>Woeseiaceae</taxon>
        <taxon>Woeseia</taxon>
    </lineage>
</organism>
<dbReference type="OrthoDB" id="5701122at2"/>
<dbReference type="InterPro" id="IPR013424">
    <property type="entry name" value="Ice-binding_C"/>
</dbReference>
<accession>A0A193LDA1</accession>
<dbReference type="RefSeq" id="WP_068613158.1">
    <property type="nucleotide sequence ID" value="NZ_CP016268.1"/>
</dbReference>
<proteinExistence type="predicted"/>
<dbReference type="EMBL" id="CP016268">
    <property type="protein sequence ID" value="ANO50487.1"/>
    <property type="molecule type" value="Genomic_DNA"/>
</dbReference>
<dbReference type="NCBIfam" id="TIGR02595">
    <property type="entry name" value="PEP_CTERM"/>
    <property type="match status" value="1"/>
</dbReference>
<evidence type="ECO:0000259" key="2">
    <source>
        <dbReference type="Pfam" id="PF07589"/>
    </source>
</evidence>